<keyword evidence="3" id="KW-1185">Reference proteome</keyword>
<gene>
    <name evidence="2" type="ORF">SNAT2548_LOCUS20990</name>
</gene>
<comment type="caution">
    <text evidence="2">The sequence shown here is derived from an EMBL/GenBank/DDBJ whole genome shotgun (WGS) entry which is preliminary data.</text>
</comment>
<sequence>MSPSVSSSSSSSSDDEPDAQMLAAQGESSEEDADQPSSAKTRAMCGQFVWPCPREFPADPAVRKARNFLIPEDMSKETLGQTFKAVLAQHNQFVNLDRLHIFDEPHKKFNAATGLRARHYHIIFRFKAVFAHLQIAKSLRAKGIHGHFSFNLVGYQAYLQYCLQPSAHKLQADLDMEPWSIPSRLTAQELLTICNAKNPQQDARNGHGKGKKRVLMTFSEITDCFVEANVKSTKDAWLLAKKRKLAGDDLLFNTLGAANDVSSLVAKVVLAWNCEDMPTGTLLFDASFSLQQFLSLDAIHPDLPQWVSGGHLSKALILQGEGGLGKTELACAIMSVICKGKGFHFVNKLDRLRDVTFLPHQGLIVDELCLHNRDIDDVKGLLDLAKRRDVQCRNKDGGIPAHCPRIFNTNWGWDGFFPPAVAQTKHH</sequence>
<accession>A0A812QAS4</accession>
<reference evidence="2" key="1">
    <citation type="submission" date="2021-02" db="EMBL/GenBank/DDBJ databases">
        <authorList>
            <person name="Dougan E. K."/>
            <person name="Rhodes N."/>
            <person name="Thang M."/>
            <person name="Chan C."/>
        </authorList>
    </citation>
    <scope>NUCLEOTIDE SEQUENCE</scope>
</reference>
<feature type="region of interest" description="Disordered" evidence="1">
    <location>
        <begin position="1"/>
        <end position="40"/>
    </location>
</feature>
<organism evidence="2 3">
    <name type="scientific">Symbiodinium natans</name>
    <dbReference type="NCBI Taxonomy" id="878477"/>
    <lineage>
        <taxon>Eukaryota</taxon>
        <taxon>Sar</taxon>
        <taxon>Alveolata</taxon>
        <taxon>Dinophyceae</taxon>
        <taxon>Suessiales</taxon>
        <taxon>Symbiodiniaceae</taxon>
        <taxon>Symbiodinium</taxon>
    </lineage>
</organism>
<name>A0A812QAS4_9DINO</name>
<evidence type="ECO:0000313" key="2">
    <source>
        <dbReference type="EMBL" id="CAE7384792.1"/>
    </source>
</evidence>
<dbReference type="Proteomes" id="UP000604046">
    <property type="component" value="Unassembled WGS sequence"/>
</dbReference>
<evidence type="ECO:0000256" key="1">
    <source>
        <dbReference type="SAM" id="MobiDB-lite"/>
    </source>
</evidence>
<evidence type="ECO:0000313" key="3">
    <source>
        <dbReference type="Proteomes" id="UP000604046"/>
    </source>
</evidence>
<proteinExistence type="predicted"/>
<feature type="compositionally biased region" description="Low complexity" evidence="1">
    <location>
        <begin position="1"/>
        <end position="12"/>
    </location>
</feature>
<dbReference type="EMBL" id="CAJNDS010002232">
    <property type="protein sequence ID" value="CAE7384792.1"/>
    <property type="molecule type" value="Genomic_DNA"/>
</dbReference>
<dbReference type="OrthoDB" id="406959at2759"/>
<protein>
    <submittedName>
        <fullName evidence="2">Uncharacterized protein</fullName>
    </submittedName>
</protein>
<dbReference type="AlphaFoldDB" id="A0A812QAS4"/>